<sequence>MRTRRLTGWGLGAMAAAALALAGCSAEGGTTPEASASAGAPSPATSSAAADPAAAAQLGQAAAALGENSFKITMTSGPGFKLDGMMDAPNGKGTATLHATSDNADVTVKSLLVGQDLYVQVPGLTKAGTWTHVDVARLPEGAEIGLRPGQIDPADTARLLSSTTDVRQTAPGSYAGSLDLTKAAGLSGVDRVTIDKYGDRAQRVPFTAGVDDQGRLSALTIQLPAVDGGQAQPLEVLYTDYGTTVTAERPAASEITEAPDGFYDSLGG</sequence>
<reference evidence="2" key="2">
    <citation type="submission" date="2020-09" db="EMBL/GenBank/DDBJ databases">
        <authorList>
            <person name="Sun Q."/>
            <person name="Zhou Y."/>
        </authorList>
    </citation>
    <scope>NUCLEOTIDE SEQUENCE</scope>
    <source>
        <strain evidence="2">CGMCC 4.7299</strain>
    </source>
</reference>
<evidence type="ECO:0000313" key="2">
    <source>
        <dbReference type="EMBL" id="GGL01272.1"/>
    </source>
</evidence>
<dbReference type="Gene3D" id="2.50.20.20">
    <property type="match status" value="1"/>
</dbReference>
<evidence type="ECO:0000313" key="3">
    <source>
        <dbReference type="Proteomes" id="UP000656042"/>
    </source>
</evidence>
<dbReference type="PROSITE" id="PS51257">
    <property type="entry name" value="PROKAR_LIPOPROTEIN"/>
    <property type="match status" value="1"/>
</dbReference>
<keyword evidence="1" id="KW-0732">Signal</keyword>
<name>A0A8J3C2P2_9ACTN</name>
<dbReference type="Proteomes" id="UP000656042">
    <property type="component" value="Unassembled WGS sequence"/>
</dbReference>
<organism evidence="2 3">
    <name type="scientific">Mangrovihabitans endophyticus</name>
    <dbReference type="NCBI Taxonomy" id="1751298"/>
    <lineage>
        <taxon>Bacteria</taxon>
        <taxon>Bacillati</taxon>
        <taxon>Actinomycetota</taxon>
        <taxon>Actinomycetes</taxon>
        <taxon>Micromonosporales</taxon>
        <taxon>Micromonosporaceae</taxon>
        <taxon>Mangrovihabitans</taxon>
    </lineage>
</organism>
<dbReference type="AlphaFoldDB" id="A0A8J3C2P2"/>
<dbReference type="EMBL" id="BMMX01000019">
    <property type="protein sequence ID" value="GGL01272.1"/>
    <property type="molecule type" value="Genomic_DNA"/>
</dbReference>
<accession>A0A8J3C2P2</accession>
<comment type="caution">
    <text evidence="2">The sequence shown here is derived from an EMBL/GenBank/DDBJ whole genome shotgun (WGS) entry which is preliminary data.</text>
</comment>
<reference evidence="2" key="1">
    <citation type="journal article" date="2014" name="Int. J. Syst. Evol. Microbiol.">
        <title>Complete genome sequence of Corynebacterium casei LMG S-19264T (=DSM 44701T), isolated from a smear-ripened cheese.</title>
        <authorList>
            <consortium name="US DOE Joint Genome Institute (JGI-PGF)"/>
            <person name="Walter F."/>
            <person name="Albersmeier A."/>
            <person name="Kalinowski J."/>
            <person name="Ruckert C."/>
        </authorList>
    </citation>
    <scope>NUCLEOTIDE SEQUENCE</scope>
    <source>
        <strain evidence="2">CGMCC 4.7299</strain>
    </source>
</reference>
<evidence type="ECO:0000256" key="1">
    <source>
        <dbReference type="SAM" id="SignalP"/>
    </source>
</evidence>
<evidence type="ECO:0008006" key="4">
    <source>
        <dbReference type="Google" id="ProtNLM"/>
    </source>
</evidence>
<dbReference type="InterPro" id="IPR029046">
    <property type="entry name" value="LolA/LolB/LppX"/>
</dbReference>
<feature type="signal peptide" evidence="1">
    <location>
        <begin position="1"/>
        <end position="22"/>
    </location>
</feature>
<keyword evidence="3" id="KW-1185">Reference proteome</keyword>
<feature type="chain" id="PRO_5039519663" description="Lipoprotein" evidence="1">
    <location>
        <begin position="23"/>
        <end position="268"/>
    </location>
</feature>
<proteinExistence type="predicted"/>
<dbReference type="SUPFAM" id="SSF89392">
    <property type="entry name" value="Prokaryotic lipoproteins and lipoprotein localization factors"/>
    <property type="match status" value="1"/>
</dbReference>
<protein>
    <recommendedName>
        <fullName evidence="4">Lipoprotein</fullName>
    </recommendedName>
</protein>
<gene>
    <name evidence="2" type="ORF">GCM10012284_39780</name>
</gene>
<dbReference type="RefSeq" id="WP_189080757.1">
    <property type="nucleotide sequence ID" value="NZ_BMMX01000019.1"/>
</dbReference>